<dbReference type="EMBL" id="JAKELL010000004">
    <property type="protein sequence ID" value="KAH8999460.1"/>
    <property type="molecule type" value="Genomic_DNA"/>
</dbReference>
<proteinExistence type="predicted"/>
<evidence type="ECO:0000313" key="2">
    <source>
        <dbReference type="EMBL" id="KAH8999460.1"/>
    </source>
</evidence>
<name>A0AAD4LPQ1_9AGAM</name>
<keyword evidence="3" id="KW-1185">Reference proteome</keyword>
<dbReference type="Proteomes" id="UP001201163">
    <property type="component" value="Unassembled WGS sequence"/>
</dbReference>
<feature type="domain" description="Cytosolic endo-beta-N-acetylglucosaminidase TIM barrel" evidence="1">
    <location>
        <begin position="69"/>
        <end position="417"/>
    </location>
</feature>
<protein>
    <submittedName>
        <fullName evidence="2">Glycosyl hydrolase family 85-domain-containing protein</fullName>
    </submittedName>
</protein>
<dbReference type="AlphaFoldDB" id="A0AAD4LPQ1"/>
<keyword evidence="2" id="KW-0378">Hydrolase</keyword>
<dbReference type="Gene3D" id="3.20.20.80">
    <property type="entry name" value="Glycosidases"/>
    <property type="match status" value="1"/>
</dbReference>
<dbReference type="GO" id="GO:0005829">
    <property type="term" value="C:cytosol"/>
    <property type="evidence" value="ECO:0007669"/>
    <property type="project" value="UniProtKB-SubCell"/>
</dbReference>
<dbReference type="Pfam" id="PF03644">
    <property type="entry name" value="Glyco_hydro_85"/>
    <property type="match status" value="1"/>
</dbReference>
<dbReference type="InterPro" id="IPR032979">
    <property type="entry name" value="ENGase"/>
</dbReference>
<gene>
    <name evidence="2" type="ORF">EDB92DRAFT_1790269</name>
</gene>
<organism evidence="2 3">
    <name type="scientific">Lactarius akahatsu</name>
    <dbReference type="NCBI Taxonomy" id="416441"/>
    <lineage>
        <taxon>Eukaryota</taxon>
        <taxon>Fungi</taxon>
        <taxon>Dikarya</taxon>
        <taxon>Basidiomycota</taxon>
        <taxon>Agaricomycotina</taxon>
        <taxon>Agaricomycetes</taxon>
        <taxon>Russulales</taxon>
        <taxon>Russulaceae</taxon>
        <taxon>Lactarius</taxon>
    </lineage>
</organism>
<accession>A0AAD4LPQ1</accession>
<dbReference type="InterPro" id="IPR005201">
    <property type="entry name" value="TIM_ENGase"/>
</dbReference>
<dbReference type="Gene3D" id="2.60.120.260">
    <property type="entry name" value="Galactose-binding domain-like"/>
    <property type="match status" value="1"/>
</dbReference>
<dbReference type="PANTHER" id="PTHR13246:SF1">
    <property type="entry name" value="CYTOSOLIC ENDO-BETA-N-ACETYLGLUCOSAMINIDASE"/>
    <property type="match status" value="1"/>
</dbReference>
<reference evidence="2" key="1">
    <citation type="submission" date="2022-01" db="EMBL/GenBank/DDBJ databases">
        <title>Comparative genomics reveals a dynamic genome evolution in the ectomycorrhizal milk-cap (Lactarius) mushrooms.</title>
        <authorList>
            <consortium name="DOE Joint Genome Institute"/>
            <person name="Lebreton A."/>
            <person name="Tang N."/>
            <person name="Kuo A."/>
            <person name="LaButti K."/>
            <person name="Drula E."/>
            <person name="Barry K."/>
            <person name="Clum A."/>
            <person name="Lipzen A."/>
            <person name="Mousain D."/>
            <person name="Ng V."/>
            <person name="Wang R."/>
            <person name="Wang X."/>
            <person name="Dai Y."/>
            <person name="Henrissat B."/>
            <person name="Grigoriev I.V."/>
            <person name="Guerin-Laguette A."/>
            <person name="Yu F."/>
            <person name="Martin F.M."/>
        </authorList>
    </citation>
    <scope>NUCLEOTIDE SEQUENCE</scope>
    <source>
        <strain evidence="2">QP</strain>
    </source>
</reference>
<sequence length="757" mass="83983">MPLSGKGHSLLARDESPFFQSLAELDTWSDTASLATHRVIPYLPRDQSPTAPPRGKLLVCHDFKGGYSEKPEETTYTFNFWPLCDSFIYFSHHRVTIPPSGWVSAAHRQGVKMLGTLIFEHPESEADCLRLLFGRLPASRTGPAVPVSVEMSPVSVSHHYARSLAYLAHQRGFDGYLLNFEWHLRADNGIGHSRALTAWVSLLQAELKAKVGPHADVIWYDSVIFNGQVRWQDRLNNYNLPFFLPSTGFFSNYTWSPVYPSYTAQFFRSLDPSLISTPPKAEPNKTLQDVYTGIDVWGRGSHGGGGFGSYRALEHIDPVSLGLSVALFGPGWTWETRQDGPGFSWSSWWEVERRLWIGPVVSNENVDVPPMVKRHEGELDCFHGPFRPFSDFFPTHMPPDPALFPFCTTFSPGVGFAWFVNGREVLAPTDAGWTDVDKQGALGDKLWPRPAVHWEDRESTESVPEAFSALCFDDAWLGGNSLRVTFDVTGSDAEDALFRCVWLPIQTLSITPHFRYTVHIVFKTQSGVEPPVDVDIGLSVKCHGSALDISTISTAEDLAGGWTRQTLTFTLSDKQKDTPVIAGLVVGFTTEDTLRKLQFSILLGQLAVYPAPPTPTPHLSLVSPQILWADFQREKGGNSGVLTWEMAAVFPPISLPVAAPTVDSPTPLWSLDNSNHAFPSCSYFNIYVGAALGGPNKATFIGTTGLDGRANRFYVDLALLPNVVKDLKEKRFYVQGVTDRGEVIEWERCVFVDAAPE</sequence>
<evidence type="ECO:0000313" key="3">
    <source>
        <dbReference type="Proteomes" id="UP001201163"/>
    </source>
</evidence>
<evidence type="ECO:0000259" key="1">
    <source>
        <dbReference type="Pfam" id="PF03644"/>
    </source>
</evidence>
<dbReference type="GO" id="GO:0033925">
    <property type="term" value="F:mannosyl-glycoprotein endo-beta-N-acetylglucosaminidase activity"/>
    <property type="evidence" value="ECO:0007669"/>
    <property type="project" value="UniProtKB-EC"/>
</dbReference>
<comment type="caution">
    <text evidence="2">The sequence shown here is derived from an EMBL/GenBank/DDBJ whole genome shotgun (WGS) entry which is preliminary data.</text>
</comment>
<dbReference type="PANTHER" id="PTHR13246">
    <property type="entry name" value="ENDO BETA N-ACETYLGLUCOSAMINIDASE"/>
    <property type="match status" value="1"/>
</dbReference>